<dbReference type="KEGG" id="raj:RA11412_2132"/>
<proteinExistence type="predicted"/>
<evidence type="ECO:0000313" key="3">
    <source>
        <dbReference type="Proteomes" id="UP000250241"/>
    </source>
</evidence>
<evidence type="ECO:0000256" key="1">
    <source>
        <dbReference type="SAM" id="MobiDB-lite"/>
    </source>
</evidence>
<dbReference type="AlphaFoldDB" id="A0A2Z5R1T7"/>
<keyword evidence="3" id="KW-1185">Reference proteome</keyword>
<protein>
    <submittedName>
        <fullName evidence="2">Uncharacterized protein</fullName>
    </submittedName>
</protein>
<organism evidence="2 3">
    <name type="scientific">Rothia aeria</name>
    <dbReference type="NCBI Taxonomy" id="172042"/>
    <lineage>
        <taxon>Bacteria</taxon>
        <taxon>Bacillati</taxon>
        <taxon>Actinomycetota</taxon>
        <taxon>Actinomycetes</taxon>
        <taxon>Micrococcales</taxon>
        <taxon>Micrococcaceae</taxon>
        <taxon>Rothia</taxon>
    </lineage>
</organism>
<dbReference type="Proteomes" id="UP000250241">
    <property type="component" value="Chromosome"/>
</dbReference>
<gene>
    <name evidence="2" type="ORF">RA11412_2132</name>
</gene>
<name>A0A2Z5R1T7_9MICC</name>
<accession>A0A2Z5R1T7</accession>
<feature type="region of interest" description="Disordered" evidence="1">
    <location>
        <begin position="268"/>
        <end position="307"/>
    </location>
</feature>
<evidence type="ECO:0000313" key="2">
    <source>
        <dbReference type="EMBL" id="BAV88431.1"/>
    </source>
</evidence>
<reference evidence="2 3" key="1">
    <citation type="submission" date="2016-10" db="EMBL/GenBank/DDBJ databases">
        <title>Genome sequence of Rothia aeria strain JCM11412.</title>
        <authorList>
            <person name="Nambu T."/>
        </authorList>
    </citation>
    <scope>NUCLEOTIDE SEQUENCE [LARGE SCALE GENOMIC DNA]</scope>
    <source>
        <strain evidence="2 3">JCM 11412</strain>
    </source>
</reference>
<dbReference type="Pfam" id="PF10117">
    <property type="entry name" value="McrBC"/>
    <property type="match status" value="1"/>
</dbReference>
<sequence length="307" mass="35203">MRTLAVHVLPKIWSPNGRRNIIEPLPADRPHPTHLLDETGCLHVYLYEREILKLPTDWQQPFSAVVGSGNEPAESNRREDTPYVDLWNAPAWEPHTRDADFTIGRVIRPGSDEEFTPVRQFWRILEHYHQAPVEDATSRTVPPQGLGIFSRIDWLQEPTYRKFLNLCKNALEHRRPRFESETDELGFVRGRMVLDKLIDRQATHRTGVVCEFDSLTTDIHLWQVIRAGLQRVAMQAKDAQLRQQALGYEATLRDVSVHNAQTLLNERLSPRSWRASPMSRRSPTGMRGQLLPSSSGSGSIPTRMRPG</sequence>
<dbReference type="EMBL" id="AP017895">
    <property type="protein sequence ID" value="BAV88431.1"/>
    <property type="molecule type" value="Genomic_DNA"/>
</dbReference>
<dbReference type="InterPro" id="IPR019292">
    <property type="entry name" value="McrC"/>
</dbReference>